<dbReference type="GO" id="GO:0080090">
    <property type="term" value="P:regulation of primary metabolic process"/>
    <property type="evidence" value="ECO:0007669"/>
    <property type="project" value="UniProtKB-ARBA"/>
</dbReference>
<dbReference type="Pfam" id="PF01436">
    <property type="entry name" value="NHL"/>
    <property type="match status" value="3"/>
</dbReference>
<feature type="compositionally biased region" description="Pro residues" evidence="15">
    <location>
        <begin position="382"/>
        <end position="396"/>
    </location>
</feature>
<evidence type="ECO:0000256" key="11">
    <source>
        <dbReference type="ARBA" id="ARBA00022989"/>
    </source>
</evidence>
<accession>A0A7I9YKH7</accession>
<keyword evidence="5" id="KW-0808">Transferase</keyword>
<comment type="caution">
    <text evidence="17">The sequence shown here is derived from an EMBL/GenBank/DDBJ whole genome shotgun (WGS) entry which is preliminary data.</text>
</comment>
<evidence type="ECO:0000256" key="13">
    <source>
        <dbReference type="PROSITE-ProRule" id="PRU00504"/>
    </source>
</evidence>
<dbReference type="AlphaFoldDB" id="A0A7I9YKH7"/>
<keyword evidence="9" id="KW-0418">Kinase</keyword>
<dbReference type="GO" id="GO:0004674">
    <property type="term" value="F:protein serine/threonine kinase activity"/>
    <property type="evidence" value="ECO:0007669"/>
    <property type="project" value="UniProtKB-KW"/>
</dbReference>
<dbReference type="InterPro" id="IPR011009">
    <property type="entry name" value="Kinase-like_dom_sf"/>
</dbReference>
<keyword evidence="18" id="KW-1185">Reference proteome</keyword>
<feature type="region of interest" description="Disordered" evidence="15">
    <location>
        <begin position="267"/>
        <end position="398"/>
    </location>
</feature>
<evidence type="ECO:0000313" key="18">
    <source>
        <dbReference type="Proteomes" id="UP000465360"/>
    </source>
</evidence>
<dbReference type="EMBL" id="BLKZ01000001">
    <property type="protein sequence ID" value="GFG89013.1"/>
    <property type="molecule type" value="Genomic_DNA"/>
</dbReference>
<evidence type="ECO:0000256" key="1">
    <source>
        <dbReference type="ARBA" id="ARBA00004162"/>
    </source>
</evidence>
<evidence type="ECO:0000259" key="16">
    <source>
        <dbReference type="PROSITE" id="PS50011"/>
    </source>
</evidence>
<dbReference type="InterPro" id="IPR000719">
    <property type="entry name" value="Prot_kinase_dom"/>
</dbReference>
<comment type="subcellular location">
    <subcellularLocation>
        <location evidence="1">Cell membrane</location>
        <topology evidence="1">Single-pass membrane protein</topology>
    </subcellularLocation>
</comment>
<evidence type="ECO:0000256" key="6">
    <source>
        <dbReference type="ARBA" id="ARBA00022692"/>
    </source>
</evidence>
<evidence type="ECO:0000256" key="10">
    <source>
        <dbReference type="ARBA" id="ARBA00022840"/>
    </source>
</evidence>
<proteinExistence type="predicted"/>
<evidence type="ECO:0000313" key="17">
    <source>
        <dbReference type="EMBL" id="GFG89013.1"/>
    </source>
</evidence>
<evidence type="ECO:0000256" key="3">
    <source>
        <dbReference type="ARBA" id="ARBA00022475"/>
    </source>
</evidence>
<name>A0A7I9YKH7_MYCBU</name>
<dbReference type="CDD" id="cd14952">
    <property type="entry name" value="NHL_PKND_like"/>
    <property type="match status" value="1"/>
</dbReference>
<dbReference type="GO" id="GO:0005524">
    <property type="term" value="F:ATP binding"/>
    <property type="evidence" value="ECO:0007669"/>
    <property type="project" value="UniProtKB-UniRule"/>
</dbReference>
<sequence length="681" mass="72863">MGRTSFGRYQLIEVLGRGGMGEVWRAHDTVTDRIVALKILPAQLSHDHVFQQRFRREAHAAARLSNPHLIPIHTYGEINGRLYVDMRLIEGRDLQEELGRGPLPPERAVGIIDQIAKALHSAHNAGLLHRDVKPSNILLDNDDFAYLIDFGIARATGELALTAAGDVVGTSHYMAPERFGGTRIDTRADIYSLACVLYVSLAAQHPFPGDTLEEQITGHLKLPPPRPTVTNPGLPAGFDTVIAKGMAKNPDDRYDTAAEFARAAHEALHTPPRQASFRAPSGAYGRGSAPARPDIYVPPRPEIRVPPPAPRPPAPRPPAPRPPAPQPPPPQRMAPPPTPPPSPSPGPMDSPPTLRRPLPPIYPSPGREPPGAAHPSEGLQPSAPPVSQPPSRPPSRPWWRRKAVTIPAAVLIAVAATVTAVVMSGSGTESKEPKQVTLPFTDLREPQGLSVDGGGTVYVADTEHNRIMALPAGSSTPIQLPFKGLHFPTGVTADNTGTVYVNDAGNKRVVVLPSGSKDQRDLPFTDLENPTGLSVDKSGTVYVADTAKNRVVALFPGSNTQIVLPFTDLKEPTGLVVNNGGTVYVADGGHDRVLALPPDSKVQEPLPFKGLKQPGGVTVDRDGTVYVNDTGNNRTLKLPFGATEQIELHFHGLDTPWGLAVANNGTVYVGGRNSQIVALQQ</sequence>
<evidence type="ECO:0000256" key="14">
    <source>
        <dbReference type="PROSITE-ProRule" id="PRU10141"/>
    </source>
</evidence>
<evidence type="ECO:0000256" key="15">
    <source>
        <dbReference type="SAM" id="MobiDB-lite"/>
    </source>
</evidence>
<dbReference type="PANTHER" id="PTHR43289">
    <property type="entry name" value="MITOGEN-ACTIVATED PROTEIN KINASE KINASE KINASE 20-RELATED"/>
    <property type="match status" value="1"/>
</dbReference>
<keyword evidence="3" id="KW-1003">Cell membrane</keyword>
<keyword evidence="11" id="KW-1133">Transmembrane helix</keyword>
<keyword evidence="10 14" id="KW-0067">ATP-binding</keyword>
<evidence type="ECO:0000256" key="7">
    <source>
        <dbReference type="ARBA" id="ARBA00022737"/>
    </source>
</evidence>
<dbReference type="FunFam" id="1.10.510.10:FF:000021">
    <property type="entry name" value="Serine/threonine protein kinase"/>
    <property type="match status" value="1"/>
</dbReference>
<dbReference type="CDD" id="cd14014">
    <property type="entry name" value="STKc_PknB_like"/>
    <property type="match status" value="1"/>
</dbReference>
<organism evidence="17 18">
    <name type="scientific">Mycobacterium bourgelatii</name>
    <dbReference type="NCBI Taxonomy" id="1273442"/>
    <lineage>
        <taxon>Bacteria</taxon>
        <taxon>Bacillati</taxon>
        <taxon>Actinomycetota</taxon>
        <taxon>Actinomycetes</taxon>
        <taxon>Mycobacteriales</taxon>
        <taxon>Mycobacteriaceae</taxon>
        <taxon>Mycobacterium</taxon>
    </lineage>
</organism>
<dbReference type="PROSITE" id="PS00107">
    <property type="entry name" value="PROTEIN_KINASE_ATP"/>
    <property type="match status" value="1"/>
</dbReference>
<dbReference type="InterPro" id="IPR011042">
    <property type="entry name" value="6-blade_b-propeller_TolB-like"/>
</dbReference>
<feature type="binding site" evidence="14">
    <location>
        <position position="38"/>
    </location>
    <ligand>
        <name>ATP</name>
        <dbReference type="ChEBI" id="CHEBI:30616"/>
    </ligand>
</feature>
<dbReference type="InterPro" id="IPR017441">
    <property type="entry name" value="Protein_kinase_ATP_BS"/>
</dbReference>
<evidence type="ECO:0000256" key="5">
    <source>
        <dbReference type="ARBA" id="ARBA00022679"/>
    </source>
</evidence>
<keyword evidence="4" id="KW-0723">Serine/threonine-protein kinase</keyword>
<dbReference type="SMART" id="SM00220">
    <property type="entry name" value="S_TKc"/>
    <property type="match status" value="1"/>
</dbReference>
<dbReference type="PROSITE" id="PS51125">
    <property type="entry name" value="NHL"/>
    <property type="match status" value="2"/>
</dbReference>
<keyword evidence="12" id="KW-0472">Membrane</keyword>
<gene>
    <name evidence="17" type="ORF">MBOU_10550</name>
</gene>
<dbReference type="Proteomes" id="UP000465360">
    <property type="component" value="Unassembled WGS sequence"/>
</dbReference>
<evidence type="ECO:0000256" key="8">
    <source>
        <dbReference type="ARBA" id="ARBA00022741"/>
    </source>
</evidence>
<dbReference type="InterPro" id="IPR008271">
    <property type="entry name" value="Ser/Thr_kinase_AS"/>
</dbReference>
<evidence type="ECO:0000256" key="2">
    <source>
        <dbReference type="ARBA" id="ARBA00012513"/>
    </source>
</evidence>
<protein>
    <recommendedName>
        <fullName evidence="2">non-specific serine/threonine protein kinase</fullName>
        <ecNumber evidence="2">2.7.11.1</ecNumber>
    </recommendedName>
</protein>
<dbReference type="InterPro" id="IPR001258">
    <property type="entry name" value="NHL_repeat"/>
</dbReference>
<keyword evidence="7" id="KW-0677">Repeat</keyword>
<dbReference type="InterPro" id="IPR035016">
    <property type="entry name" value="NHL_PKND"/>
</dbReference>
<evidence type="ECO:0000256" key="9">
    <source>
        <dbReference type="ARBA" id="ARBA00022777"/>
    </source>
</evidence>
<dbReference type="Gene3D" id="1.10.510.10">
    <property type="entry name" value="Transferase(Phosphotransferase) domain 1"/>
    <property type="match status" value="1"/>
</dbReference>
<dbReference type="PANTHER" id="PTHR43289:SF6">
    <property type="entry name" value="SERINE_THREONINE-PROTEIN KINASE NEKL-3"/>
    <property type="match status" value="1"/>
</dbReference>
<dbReference type="Gene3D" id="2.120.10.30">
    <property type="entry name" value="TolB, C-terminal domain"/>
    <property type="match status" value="1"/>
</dbReference>
<dbReference type="GO" id="GO:0005886">
    <property type="term" value="C:plasma membrane"/>
    <property type="evidence" value="ECO:0007669"/>
    <property type="project" value="UniProtKB-SubCell"/>
</dbReference>
<keyword evidence="6" id="KW-0812">Transmembrane</keyword>
<dbReference type="SUPFAM" id="SSF56112">
    <property type="entry name" value="Protein kinase-like (PK-like)"/>
    <property type="match status" value="1"/>
</dbReference>
<keyword evidence="8 14" id="KW-0547">Nucleotide-binding</keyword>
<dbReference type="Pfam" id="PF00069">
    <property type="entry name" value="Pkinase"/>
    <property type="match status" value="1"/>
</dbReference>
<reference evidence="17 18" key="1">
    <citation type="journal article" date="2019" name="Emerg. Microbes Infect.">
        <title>Comprehensive subspecies identification of 175 nontuberculous mycobacteria species based on 7547 genomic profiles.</title>
        <authorList>
            <person name="Matsumoto Y."/>
            <person name="Kinjo T."/>
            <person name="Motooka D."/>
            <person name="Nabeya D."/>
            <person name="Jung N."/>
            <person name="Uechi K."/>
            <person name="Horii T."/>
            <person name="Iida T."/>
            <person name="Fujita J."/>
            <person name="Nakamura S."/>
        </authorList>
    </citation>
    <scope>NUCLEOTIDE SEQUENCE [LARGE SCALE GENOMIC DNA]</scope>
    <source>
        <strain evidence="17 18">JCM 30725</strain>
    </source>
</reference>
<dbReference type="PROSITE" id="PS50011">
    <property type="entry name" value="PROTEIN_KINASE_DOM"/>
    <property type="match status" value="1"/>
</dbReference>
<dbReference type="RefSeq" id="WP_163708729.1">
    <property type="nucleotide sequence ID" value="NZ_BLKZ01000001.1"/>
</dbReference>
<evidence type="ECO:0000256" key="4">
    <source>
        <dbReference type="ARBA" id="ARBA00022527"/>
    </source>
</evidence>
<dbReference type="Gene3D" id="3.30.200.20">
    <property type="entry name" value="Phosphorylase Kinase, domain 1"/>
    <property type="match status" value="1"/>
</dbReference>
<dbReference type="PROSITE" id="PS00108">
    <property type="entry name" value="PROTEIN_KINASE_ST"/>
    <property type="match status" value="1"/>
</dbReference>
<feature type="compositionally biased region" description="Pro residues" evidence="15">
    <location>
        <begin position="296"/>
        <end position="350"/>
    </location>
</feature>
<feature type="repeat" description="NHL" evidence="13">
    <location>
        <begin position="479"/>
        <end position="515"/>
    </location>
</feature>
<feature type="repeat" description="NHL" evidence="13">
    <location>
        <begin position="523"/>
        <end position="557"/>
    </location>
</feature>
<feature type="compositionally biased region" description="Pro residues" evidence="15">
    <location>
        <begin position="357"/>
        <end position="368"/>
    </location>
</feature>
<feature type="domain" description="Protein kinase" evidence="16">
    <location>
        <begin position="9"/>
        <end position="268"/>
    </location>
</feature>
<evidence type="ECO:0000256" key="12">
    <source>
        <dbReference type="ARBA" id="ARBA00023136"/>
    </source>
</evidence>
<dbReference type="PRINTS" id="PR01217">
    <property type="entry name" value="PRICHEXTENSN"/>
</dbReference>
<dbReference type="SUPFAM" id="SSF101898">
    <property type="entry name" value="NHL repeat"/>
    <property type="match status" value="1"/>
</dbReference>
<dbReference type="EC" id="2.7.11.1" evidence="2"/>